<accession>A0ABR5TJR0</accession>
<dbReference type="Gene3D" id="3.40.50.2000">
    <property type="entry name" value="Glycogen Phosphorylase B"/>
    <property type="match status" value="1"/>
</dbReference>
<proteinExistence type="predicted"/>
<evidence type="ECO:0000313" key="2">
    <source>
        <dbReference type="Proteomes" id="UP000070633"/>
    </source>
</evidence>
<organism evidence="1 2">
    <name type="scientific">candidate division MSBL1 archaeon SCGC-AAA382M17</name>
    <dbReference type="NCBI Taxonomy" id="1698284"/>
    <lineage>
        <taxon>Archaea</taxon>
        <taxon>Methanobacteriati</taxon>
        <taxon>Methanobacteriota</taxon>
        <taxon>candidate division MSBL1</taxon>
    </lineage>
</organism>
<name>A0ABR5TJR0_9EURY</name>
<dbReference type="Proteomes" id="UP000070633">
    <property type="component" value="Unassembled WGS sequence"/>
</dbReference>
<dbReference type="EMBL" id="LHYI01000018">
    <property type="protein sequence ID" value="KXB08437.1"/>
    <property type="molecule type" value="Genomic_DNA"/>
</dbReference>
<gene>
    <name evidence="1" type="ORF">AKJ55_01015</name>
</gene>
<sequence length="88" mass="10075">MRAGVVPIVTNHVGAKEVVEKVDSNLVRDVNPKDLAEGIKNYIDLDKSRKKEMSATCRELTKKYREKVKVPEFKENFNILRDKISDGE</sequence>
<evidence type="ECO:0008006" key="3">
    <source>
        <dbReference type="Google" id="ProtNLM"/>
    </source>
</evidence>
<keyword evidence="2" id="KW-1185">Reference proteome</keyword>
<dbReference type="SUPFAM" id="SSF53756">
    <property type="entry name" value="UDP-Glycosyltransferase/glycogen phosphorylase"/>
    <property type="match status" value="1"/>
</dbReference>
<protein>
    <recommendedName>
        <fullName evidence="3">Glycosyl transferase family 1 domain-containing protein</fullName>
    </recommendedName>
</protein>
<reference evidence="1 2" key="1">
    <citation type="journal article" date="2016" name="Sci. Rep.">
        <title>Metabolic traits of an uncultured archaeal lineage -MSBL1- from brine pools of the Red Sea.</title>
        <authorList>
            <person name="Mwirichia R."/>
            <person name="Alam I."/>
            <person name="Rashid M."/>
            <person name="Vinu M."/>
            <person name="Ba-Alawi W."/>
            <person name="Anthony Kamau A."/>
            <person name="Kamanda Ngugi D."/>
            <person name="Goker M."/>
            <person name="Klenk H.P."/>
            <person name="Bajic V."/>
            <person name="Stingl U."/>
        </authorList>
    </citation>
    <scope>NUCLEOTIDE SEQUENCE [LARGE SCALE GENOMIC DNA]</scope>
    <source>
        <strain evidence="1">SCGC-AAA382M17</strain>
    </source>
</reference>
<evidence type="ECO:0000313" key="1">
    <source>
        <dbReference type="EMBL" id="KXB08437.1"/>
    </source>
</evidence>
<comment type="caution">
    <text evidence="1">The sequence shown here is derived from an EMBL/GenBank/DDBJ whole genome shotgun (WGS) entry which is preliminary data.</text>
</comment>